<evidence type="ECO:0000256" key="2">
    <source>
        <dbReference type="ARBA" id="ARBA00008896"/>
    </source>
</evidence>
<reference evidence="11" key="1">
    <citation type="submission" date="2017-09" db="EMBL/GenBank/DDBJ databases">
        <title>Depth-based differentiation of microbial function through sediment-hosted aquifers and enrichment of novel symbionts in the deep terrestrial subsurface.</title>
        <authorList>
            <person name="Probst A.J."/>
            <person name="Ladd B."/>
            <person name="Jarett J.K."/>
            <person name="Geller-Mcgrath D.E."/>
            <person name="Sieber C.M.K."/>
            <person name="Emerson J.B."/>
            <person name="Anantharaman K."/>
            <person name="Thomas B.C."/>
            <person name="Malmstrom R."/>
            <person name="Stieglmeier M."/>
            <person name="Klingl A."/>
            <person name="Woyke T."/>
            <person name="Ryan C.M."/>
            <person name="Banfield J.F."/>
        </authorList>
    </citation>
    <scope>NUCLEOTIDE SEQUENCE [LARGE SCALE GENOMIC DNA]</scope>
</reference>
<dbReference type="UniPathway" id="UPA00070">
    <property type="reaction ID" value="UER00116"/>
</dbReference>
<dbReference type="PRINTS" id="PR00101">
    <property type="entry name" value="ATCASE"/>
</dbReference>
<comment type="caution">
    <text evidence="10">The sequence shown here is derived from an EMBL/GenBank/DDBJ whole genome shotgun (WGS) entry which is preliminary data.</text>
</comment>
<sequence>MKWTKKDLLGLEELSREEIELILETAFSFKEVSSRDVKKVPTLRGKTIVNLFFEPSTRTRTSFELAAKRLSADILDFSISDSSVSKGESPVDTAENIEAMKVDCFVVRHSVAGVPKLIAKKIKAAVINAGDNSHEHPTQALLDLFTIREKKGKIKGLRIAIIGDIQHSRVARSNIWGLTKLGASVILCGPPTLIPSRIGKMGAEITYSFKEAIKDADILYFLRVQRERQQEIFFPSIQEYAHLYGANSENLKGVKKNVLIMHPGPINRGVEIKSEIADSSSSLILEQVTNGIAVRMAVLYLLIGKKD</sequence>
<dbReference type="PRINTS" id="PR00100">
    <property type="entry name" value="AOTCASE"/>
</dbReference>
<comment type="subunit">
    <text evidence="7">Heterododecamer (2C3:3R2) of six catalytic PyrB chains organized as two trimers (C3), and six regulatory PyrI chains organized as three dimers (R2).</text>
</comment>
<dbReference type="NCBIfam" id="TIGR00670">
    <property type="entry name" value="asp_carb_tr"/>
    <property type="match status" value="1"/>
</dbReference>
<dbReference type="InterPro" id="IPR006131">
    <property type="entry name" value="Asp_carbamoyltransf_Asp/Orn-bd"/>
</dbReference>
<evidence type="ECO:0000259" key="8">
    <source>
        <dbReference type="Pfam" id="PF00185"/>
    </source>
</evidence>
<dbReference type="GO" id="GO:0016597">
    <property type="term" value="F:amino acid binding"/>
    <property type="evidence" value="ECO:0007669"/>
    <property type="project" value="InterPro"/>
</dbReference>
<dbReference type="InterPro" id="IPR006132">
    <property type="entry name" value="Asp/Orn_carbamoyltranf_P-bd"/>
</dbReference>
<evidence type="ECO:0000256" key="1">
    <source>
        <dbReference type="ARBA" id="ARBA00004852"/>
    </source>
</evidence>
<dbReference type="PROSITE" id="PS00097">
    <property type="entry name" value="CARBAMOYLTRANSFERASE"/>
    <property type="match status" value="1"/>
</dbReference>
<evidence type="ECO:0000256" key="4">
    <source>
        <dbReference type="ARBA" id="ARBA00022975"/>
    </source>
</evidence>
<evidence type="ECO:0000256" key="5">
    <source>
        <dbReference type="ARBA" id="ARBA00043884"/>
    </source>
</evidence>
<feature type="binding site" evidence="7">
    <location>
        <position position="136"/>
    </location>
    <ligand>
        <name>carbamoyl phosphate</name>
        <dbReference type="ChEBI" id="CHEBI:58228"/>
    </ligand>
</feature>
<dbReference type="FunFam" id="3.40.50.1370:FF:000007">
    <property type="entry name" value="Aspartate carbamoyltransferase"/>
    <property type="match status" value="1"/>
</dbReference>
<dbReference type="HAMAP" id="MF_00001">
    <property type="entry name" value="Asp_carb_tr"/>
    <property type="match status" value="1"/>
</dbReference>
<evidence type="ECO:0000256" key="6">
    <source>
        <dbReference type="ARBA" id="ARBA00048859"/>
    </source>
</evidence>
<feature type="binding site" evidence="7">
    <location>
        <position position="58"/>
    </location>
    <ligand>
        <name>carbamoyl phosphate</name>
        <dbReference type="ChEBI" id="CHEBI:58228"/>
    </ligand>
</feature>
<dbReference type="GO" id="GO:0005829">
    <property type="term" value="C:cytosol"/>
    <property type="evidence" value="ECO:0007669"/>
    <property type="project" value="TreeGrafter"/>
</dbReference>
<evidence type="ECO:0000313" key="11">
    <source>
        <dbReference type="Proteomes" id="UP000228886"/>
    </source>
</evidence>
<feature type="binding site" evidence="7">
    <location>
        <position position="86"/>
    </location>
    <ligand>
        <name>L-aspartate</name>
        <dbReference type="ChEBI" id="CHEBI:29991"/>
    </ligand>
</feature>
<dbReference type="GO" id="GO:0006207">
    <property type="term" value="P:'de novo' pyrimidine nucleobase biosynthetic process"/>
    <property type="evidence" value="ECO:0007669"/>
    <property type="project" value="InterPro"/>
</dbReference>
<dbReference type="Gene3D" id="3.40.50.1370">
    <property type="entry name" value="Aspartate/ornithine carbamoyltransferase"/>
    <property type="match status" value="2"/>
</dbReference>
<feature type="domain" description="Aspartate/ornithine carbamoyltransferase carbamoyl-P binding" evidence="9">
    <location>
        <begin position="6"/>
        <end position="149"/>
    </location>
</feature>
<proteinExistence type="inferred from homology"/>
<feature type="binding site" evidence="7">
    <location>
        <position position="264"/>
    </location>
    <ligand>
        <name>carbamoyl phosphate</name>
        <dbReference type="ChEBI" id="CHEBI:58228"/>
    </ligand>
</feature>
<dbReference type="InterPro" id="IPR006130">
    <property type="entry name" value="Asp/Orn_carbamoylTrfase"/>
</dbReference>
<dbReference type="GO" id="GO:0004070">
    <property type="term" value="F:aspartate carbamoyltransferase activity"/>
    <property type="evidence" value="ECO:0007669"/>
    <property type="project" value="UniProtKB-UniRule"/>
</dbReference>
<dbReference type="EC" id="2.1.3.2" evidence="7"/>
<comment type="catalytic activity">
    <reaction evidence="6 7">
        <text>carbamoyl phosphate + L-aspartate = N-carbamoyl-L-aspartate + phosphate + H(+)</text>
        <dbReference type="Rhea" id="RHEA:20013"/>
        <dbReference type="ChEBI" id="CHEBI:15378"/>
        <dbReference type="ChEBI" id="CHEBI:29991"/>
        <dbReference type="ChEBI" id="CHEBI:32814"/>
        <dbReference type="ChEBI" id="CHEBI:43474"/>
        <dbReference type="ChEBI" id="CHEBI:58228"/>
        <dbReference type="EC" id="2.1.3.2"/>
    </reaction>
</comment>
<comment type="similarity">
    <text evidence="2 7">Belongs to the aspartate/ornithine carbamoyltransferase superfamily. ATCase family.</text>
</comment>
<comment type="function">
    <text evidence="5 7">Catalyzes the condensation of carbamoyl phosphate and aspartate to form carbamoyl aspartate and inorganic phosphate, the committed step in the de novo pyrimidine nucleotide biosynthesis pathway.</text>
</comment>
<dbReference type="EMBL" id="PETL01000060">
    <property type="protein sequence ID" value="PIV64629.1"/>
    <property type="molecule type" value="Genomic_DNA"/>
</dbReference>
<feature type="binding site" evidence="7">
    <location>
        <position position="139"/>
    </location>
    <ligand>
        <name>carbamoyl phosphate</name>
        <dbReference type="ChEBI" id="CHEBI:58228"/>
    </ligand>
</feature>
<dbReference type="GO" id="GO:0044205">
    <property type="term" value="P:'de novo' UMP biosynthetic process"/>
    <property type="evidence" value="ECO:0007669"/>
    <property type="project" value="UniProtKB-UniRule"/>
</dbReference>
<dbReference type="NCBIfam" id="NF002032">
    <property type="entry name" value="PRK00856.1"/>
    <property type="match status" value="1"/>
</dbReference>
<feature type="domain" description="Aspartate/ornithine carbamoyltransferase Asp/Orn-binding" evidence="8">
    <location>
        <begin position="155"/>
        <end position="302"/>
    </location>
</feature>
<dbReference type="Pfam" id="PF02729">
    <property type="entry name" value="OTCace_N"/>
    <property type="match status" value="1"/>
</dbReference>
<feature type="binding site" evidence="7">
    <location>
        <position position="108"/>
    </location>
    <ligand>
        <name>carbamoyl phosphate</name>
        <dbReference type="ChEBI" id="CHEBI:58228"/>
    </ligand>
</feature>
<feature type="binding site" evidence="7">
    <location>
        <position position="59"/>
    </location>
    <ligand>
        <name>carbamoyl phosphate</name>
        <dbReference type="ChEBI" id="CHEBI:58228"/>
    </ligand>
</feature>
<organism evidence="10 11">
    <name type="scientific">bacterium (Candidatus Ratteibacteria) CG01_land_8_20_14_3_00_40_19</name>
    <dbReference type="NCBI Taxonomy" id="2014290"/>
    <lineage>
        <taxon>Bacteria</taxon>
        <taxon>Candidatus Ratteibacteria</taxon>
    </lineage>
</organism>
<dbReference type="AlphaFoldDB" id="A0A2M7EA88"/>
<evidence type="ECO:0000259" key="9">
    <source>
        <dbReference type="Pfam" id="PF02729"/>
    </source>
</evidence>
<feature type="binding site" evidence="7">
    <location>
        <position position="265"/>
    </location>
    <ligand>
        <name>carbamoyl phosphate</name>
        <dbReference type="ChEBI" id="CHEBI:58228"/>
    </ligand>
</feature>
<dbReference type="SUPFAM" id="SSF53671">
    <property type="entry name" value="Aspartate/ornithine carbamoyltransferase"/>
    <property type="match status" value="1"/>
</dbReference>
<evidence type="ECO:0000313" key="10">
    <source>
        <dbReference type="EMBL" id="PIV64629.1"/>
    </source>
</evidence>
<evidence type="ECO:0000256" key="7">
    <source>
        <dbReference type="HAMAP-Rule" id="MF_00001"/>
    </source>
</evidence>
<feature type="binding site" evidence="7">
    <location>
        <position position="169"/>
    </location>
    <ligand>
        <name>L-aspartate</name>
        <dbReference type="ChEBI" id="CHEBI:29991"/>
    </ligand>
</feature>
<dbReference type="Pfam" id="PF00185">
    <property type="entry name" value="OTCace"/>
    <property type="match status" value="1"/>
</dbReference>
<evidence type="ECO:0000256" key="3">
    <source>
        <dbReference type="ARBA" id="ARBA00022679"/>
    </source>
</evidence>
<name>A0A2M7EA88_9BACT</name>
<dbReference type="PANTHER" id="PTHR45753">
    <property type="entry name" value="ORNITHINE CARBAMOYLTRANSFERASE, MITOCHONDRIAL"/>
    <property type="match status" value="1"/>
</dbReference>
<feature type="binding site" evidence="7">
    <location>
        <position position="223"/>
    </location>
    <ligand>
        <name>L-aspartate</name>
        <dbReference type="ChEBI" id="CHEBI:29991"/>
    </ligand>
</feature>
<dbReference type="Proteomes" id="UP000228886">
    <property type="component" value="Unassembled WGS sequence"/>
</dbReference>
<keyword evidence="3 7" id="KW-0808">Transferase</keyword>
<dbReference type="InterPro" id="IPR036901">
    <property type="entry name" value="Asp/Orn_carbamoylTrfase_sf"/>
</dbReference>
<keyword evidence="4 7" id="KW-0665">Pyrimidine biosynthesis</keyword>
<accession>A0A2M7EA88</accession>
<gene>
    <name evidence="7" type="primary">pyrB</name>
    <name evidence="10" type="ORF">COS11_01175</name>
</gene>
<dbReference type="InterPro" id="IPR002082">
    <property type="entry name" value="Asp_carbamoyltransf"/>
</dbReference>
<dbReference type="PANTHER" id="PTHR45753:SF6">
    <property type="entry name" value="ASPARTATE CARBAMOYLTRANSFERASE"/>
    <property type="match status" value="1"/>
</dbReference>
<protein>
    <recommendedName>
        <fullName evidence="7">Aspartate carbamoyltransferase</fullName>
        <ecNumber evidence="7">2.1.3.2</ecNumber>
    </recommendedName>
    <alternativeName>
        <fullName evidence="7">Aspartate transcarbamylase</fullName>
        <shortName evidence="7">ATCase</shortName>
    </alternativeName>
</protein>
<dbReference type="GO" id="GO:0006520">
    <property type="term" value="P:amino acid metabolic process"/>
    <property type="evidence" value="ECO:0007669"/>
    <property type="project" value="InterPro"/>
</dbReference>
<comment type="pathway">
    <text evidence="1 7">Pyrimidine metabolism; UMP biosynthesis via de novo pathway; (S)-dihydroorotate from bicarbonate: step 2/3.</text>
</comment>